<reference evidence="2" key="2">
    <citation type="submission" date="2020-09" db="EMBL/GenBank/DDBJ databases">
        <authorList>
            <person name="Sun Q."/>
            <person name="Sedlacek I."/>
        </authorList>
    </citation>
    <scope>NUCLEOTIDE SEQUENCE</scope>
    <source>
        <strain evidence="2">CCM 8433</strain>
    </source>
</reference>
<evidence type="ECO:0000313" key="3">
    <source>
        <dbReference type="Proteomes" id="UP000622610"/>
    </source>
</evidence>
<dbReference type="InterPro" id="IPR009057">
    <property type="entry name" value="Homeodomain-like_sf"/>
</dbReference>
<dbReference type="InterPro" id="IPR036388">
    <property type="entry name" value="WH-like_DNA-bd_sf"/>
</dbReference>
<dbReference type="SUPFAM" id="SSF46689">
    <property type="entry name" value="Homeodomain-like"/>
    <property type="match status" value="1"/>
</dbReference>
<dbReference type="Pfam" id="PF01418">
    <property type="entry name" value="HTH_6"/>
    <property type="match status" value="1"/>
</dbReference>
<accession>A0A917JE95</accession>
<dbReference type="GO" id="GO:0003700">
    <property type="term" value="F:DNA-binding transcription factor activity"/>
    <property type="evidence" value="ECO:0007669"/>
    <property type="project" value="InterPro"/>
</dbReference>
<dbReference type="EMBL" id="BMDT01000002">
    <property type="protein sequence ID" value="GGI65176.1"/>
    <property type="molecule type" value="Genomic_DNA"/>
</dbReference>
<gene>
    <name evidence="2" type="ORF">GCM10011482_08300</name>
</gene>
<proteinExistence type="predicted"/>
<evidence type="ECO:0000259" key="1">
    <source>
        <dbReference type="PROSITE" id="PS51071"/>
    </source>
</evidence>
<organism evidence="2 3">
    <name type="scientific">Enterococcus alcedinis</name>
    <dbReference type="NCBI Taxonomy" id="1274384"/>
    <lineage>
        <taxon>Bacteria</taxon>
        <taxon>Bacillati</taxon>
        <taxon>Bacillota</taxon>
        <taxon>Bacilli</taxon>
        <taxon>Lactobacillales</taxon>
        <taxon>Enterococcaceae</taxon>
        <taxon>Enterococcus</taxon>
    </lineage>
</organism>
<sequence>MNANTLGILNLMSHIVNEEHNTSDYAITKYLLQNLKILDQVSINDIVDHVHVSRSSVRRYALRLGYENFSDLKHSFSDIAFPSNIHLRDYYSFEEYKKILDEQLLQMRSDISALVSKEVIDSFCQQIRASEQVYVVCGNNTASTMDKFQQEMLYAHKLIEVVSSKFEEGMDFRTANEGDQFFIVVSVSGVFSESIQEQMSQLKGRKILLTANRSEAFIEQYDDILYLSAKDIKEDKLGLIGKYGVTYFFDLVSQSYIFQTYSQNEATK</sequence>
<dbReference type="PANTHER" id="PTHR30514:SF1">
    <property type="entry name" value="HTH-TYPE TRANSCRIPTIONAL REGULATOR HEXR-RELATED"/>
    <property type="match status" value="1"/>
</dbReference>
<comment type="caution">
    <text evidence="2">The sequence shown here is derived from an EMBL/GenBank/DDBJ whole genome shotgun (WGS) entry which is preliminary data.</text>
</comment>
<dbReference type="GO" id="GO:0003677">
    <property type="term" value="F:DNA binding"/>
    <property type="evidence" value="ECO:0007669"/>
    <property type="project" value="InterPro"/>
</dbReference>
<dbReference type="PANTHER" id="PTHR30514">
    <property type="entry name" value="GLUCOKINASE"/>
    <property type="match status" value="1"/>
</dbReference>
<keyword evidence="3" id="KW-1185">Reference proteome</keyword>
<dbReference type="Gene3D" id="3.40.50.10490">
    <property type="entry name" value="Glucose-6-phosphate isomerase like protein, domain 1"/>
    <property type="match status" value="1"/>
</dbReference>
<dbReference type="Gene3D" id="1.10.10.10">
    <property type="entry name" value="Winged helix-like DNA-binding domain superfamily/Winged helix DNA-binding domain"/>
    <property type="match status" value="1"/>
</dbReference>
<dbReference type="AlphaFoldDB" id="A0A917JE95"/>
<evidence type="ECO:0000313" key="2">
    <source>
        <dbReference type="EMBL" id="GGI65176.1"/>
    </source>
</evidence>
<dbReference type="InterPro" id="IPR000281">
    <property type="entry name" value="HTH_RpiR"/>
</dbReference>
<protein>
    <recommendedName>
        <fullName evidence="1">HTH rpiR-type domain-containing protein</fullName>
    </recommendedName>
</protein>
<dbReference type="GO" id="GO:0097367">
    <property type="term" value="F:carbohydrate derivative binding"/>
    <property type="evidence" value="ECO:0007669"/>
    <property type="project" value="InterPro"/>
</dbReference>
<feature type="domain" description="HTH rpiR-type" evidence="1">
    <location>
        <begin position="7"/>
        <end position="83"/>
    </location>
</feature>
<dbReference type="Proteomes" id="UP000622610">
    <property type="component" value="Unassembled WGS sequence"/>
</dbReference>
<dbReference type="RefSeq" id="WP_188367015.1">
    <property type="nucleotide sequence ID" value="NZ_BMDT01000002.1"/>
</dbReference>
<name>A0A917JE95_9ENTE</name>
<dbReference type="PROSITE" id="PS51071">
    <property type="entry name" value="HTH_RPIR"/>
    <property type="match status" value="1"/>
</dbReference>
<reference evidence="2" key="1">
    <citation type="journal article" date="2014" name="Int. J. Syst. Evol. Microbiol.">
        <title>Complete genome sequence of Corynebacterium casei LMG S-19264T (=DSM 44701T), isolated from a smear-ripened cheese.</title>
        <authorList>
            <consortium name="US DOE Joint Genome Institute (JGI-PGF)"/>
            <person name="Walter F."/>
            <person name="Albersmeier A."/>
            <person name="Kalinowski J."/>
            <person name="Ruckert C."/>
        </authorList>
    </citation>
    <scope>NUCLEOTIDE SEQUENCE</scope>
    <source>
        <strain evidence="2">CCM 8433</strain>
    </source>
</reference>
<dbReference type="InterPro" id="IPR047640">
    <property type="entry name" value="RpiR-like"/>
</dbReference>